<evidence type="ECO:0008006" key="3">
    <source>
        <dbReference type="Google" id="ProtNLM"/>
    </source>
</evidence>
<reference evidence="1 2" key="1">
    <citation type="journal article" date="2019" name="ISME J.">
        <title>Genome analyses of uncultured TG2/ZB3 bacteria in 'Margulisbacteria' specifically attached to ectosymbiotic spirochetes of protists in the termite gut.</title>
        <authorList>
            <person name="Utami Y.D."/>
            <person name="Kuwahara H."/>
            <person name="Igai K."/>
            <person name="Murakami T."/>
            <person name="Sugaya K."/>
            <person name="Morikawa T."/>
            <person name="Nagura Y."/>
            <person name="Yuki M."/>
            <person name="Deevong P."/>
            <person name="Inoue T."/>
            <person name="Kihara K."/>
            <person name="Lo N."/>
            <person name="Yamada A."/>
            <person name="Ohkuma M."/>
            <person name="Hongoh Y."/>
        </authorList>
    </citation>
    <scope>NUCLEOTIDE SEQUENCE [LARGE SCALE GENOMIC DNA]</scope>
    <source>
        <strain evidence="1">NkOx7-02</strain>
    </source>
</reference>
<dbReference type="AlphaFoldDB" id="A0A388TGH4"/>
<dbReference type="Gene3D" id="2.40.128.640">
    <property type="match status" value="1"/>
</dbReference>
<evidence type="ECO:0000313" key="1">
    <source>
        <dbReference type="EMBL" id="GBR76184.1"/>
    </source>
</evidence>
<dbReference type="Proteomes" id="UP000275925">
    <property type="component" value="Unassembled WGS sequence"/>
</dbReference>
<evidence type="ECO:0000313" key="2">
    <source>
        <dbReference type="Proteomes" id="UP000275925"/>
    </source>
</evidence>
<name>A0A388TGH4_9BACT</name>
<sequence>MAALVLVGCGTDRAKGFVADAEGVFAGVVPAADDSGIAMTLNIKNGAYILSTKFITKQKEPAVTSGPIVYVRKNVLQIGNQQYKIKTDLELRLLDTQGKDIKSKFNYSLRRV</sequence>
<dbReference type="Pfam" id="PF04170">
    <property type="entry name" value="NlpE"/>
    <property type="match status" value="1"/>
</dbReference>
<protein>
    <recommendedName>
        <fullName evidence="3">Lipoprotein</fullName>
    </recommendedName>
</protein>
<dbReference type="InterPro" id="IPR007298">
    <property type="entry name" value="Cu-R_lipoprotein_NlpE"/>
</dbReference>
<comment type="caution">
    <text evidence="1">The sequence shown here is derived from an EMBL/GenBank/DDBJ whole genome shotgun (WGS) entry which is preliminary data.</text>
</comment>
<organism evidence="1 2">
    <name type="scientific">Candidatus Termititenax persephonae</name>
    <dbReference type="NCBI Taxonomy" id="2218525"/>
    <lineage>
        <taxon>Bacteria</taxon>
        <taxon>Bacillati</taxon>
        <taxon>Candidatus Margulisiibacteriota</taxon>
        <taxon>Candidatus Termititenacia</taxon>
        <taxon>Candidatus Termititenacales</taxon>
        <taxon>Candidatus Termititenacaceae</taxon>
        <taxon>Candidatus Termititenax</taxon>
    </lineage>
</organism>
<dbReference type="EMBL" id="BGZO01000018">
    <property type="protein sequence ID" value="GBR76184.1"/>
    <property type="molecule type" value="Genomic_DNA"/>
</dbReference>
<gene>
    <name evidence="1" type="ORF">NO2_0779</name>
</gene>
<accession>A0A388TGH4</accession>
<keyword evidence="2" id="KW-1185">Reference proteome</keyword>
<proteinExistence type="predicted"/>